<keyword evidence="2" id="KW-0732">Signal</keyword>
<dbReference type="RefSeq" id="WP_143393306.1">
    <property type="nucleotide sequence ID" value="NZ_NIDE01000005.1"/>
</dbReference>
<evidence type="ECO:0000313" key="4">
    <source>
        <dbReference type="Proteomes" id="UP000214646"/>
    </source>
</evidence>
<reference evidence="4" key="1">
    <citation type="submission" date="2017-06" db="EMBL/GenBank/DDBJ databases">
        <title>Genome analysis of Fimbriiglobus ruber SP5, the first member of the order Planctomycetales with confirmed chitinolytic capability.</title>
        <authorList>
            <person name="Ravin N.V."/>
            <person name="Rakitin A.L."/>
            <person name="Ivanova A.A."/>
            <person name="Beletsky A.V."/>
            <person name="Kulichevskaya I.S."/>
            <person name="Mardanov A.V."/>
            <person name="Dedysh S.N."/>
        </authorList>
    </citation>
    <scope>NUCLEOTIDE SEQUENCE [LARGE SCALE GENOMIC DNA]</scope>
    <source>
        <strain evidence="4">SP5</strain>
    </source>
</reference>
<dbReference type="PROSITE" id="PS51257">
    <property type="entry name" value="PROKAR_LIPOPROTEIN"/>
    <property type="match status" value="1"/>
</dbReference>
<comment type="caution">
    <text evidence="3">The sequence shown here is derived from an EMBL/GenBank/DDBJ whole genome shotgun (WGS) entry which is preliminary data.</text>
</comment>
<dbReference type="PROSITE" id="PS50005">
    <property type="entry name" value="TPR"/>
    <property type="match status" value="1"/>
</dbReference>
<organism evidence="3 4">
    <name type="scientific">Fimbriiglobus ruber</name>
    <dbReference type="NCBI Taxonomy" id="1908690"/>
    <lineage>
        <taxon>Bacteria</taxon>
        <taxon>Pseudomonadati</taxon>
        <taxon>Planctomycetota</taxon>
        <taxon>Planctomycetia</taxon>
        <taxon>Gemmatales</taxon>
        <taxon>Gemmataceae</taxon>
        <taxon>Fimbriiglobus</taxon>
    </lineage>
</organism>
<dbReference type="AlphaFoldDB" id="A0A225DLR7"/>
<dbReference type="EMBL" id="NIDE01000005">
    <property type="protein sequence ID" value="OWK42410.1"/>
    <property type="molecule type" value="Genomic_DNA"/>
</dbReference>
<sequence>MITTRYSSTISAFAIMTLIAGCGRADAPSNDPPPTEPQIAQLPTEGECREFSNNLERAITTGDRASVDRLLGVLGIIDRCVDELGMTKTEKQQFLKGAARGLNFLPDQMIDEVKKGGKYSLLRIHQVDGRQRVLMRSIGPDGGVGYHDIILVKKPNGEVEIDDIYIYLGGEKLSQMLRHMILPVLTEKNQGLLAKLSGSERIYSKHIKTLAEMTIDNRNGKYKDALEKFRSLPVELQNNKYFQIIAMRAAQGLDDESGYVRELERYKKNFPNDPSLDLMIIDYYFIKNNHAEVFRALDRLDKAVGGDPQLWALTGSSLVKADRISEATALVEKAIKVEPNLTSAYQVRISISLKAKNHTDTLIWLKKGIETKALAADSDSLKMNPEYAEFIKTTAFEELKQWLAKR</sequence>
<evidence type="ECO:0000256" key="2">
    <source>
        <dbReference type="SAM" id="SignalP"/>
    </source>
</evidence>
<evidence type="ECO:0000313" key="3">
    <source>
        <dbReference type="EMBL" id="OWK42410.1"/>
    </source>
</evidence>
<evidence type="ECO:0000256" key="1">
    <source>
        <dbReference type="PROSITE-ProRule" id="PRU00339"/>
    </source>
</evidence>
<feature type="repeat" description="TPR" evidence="1">
    <location>
        <begin position="308"/>
        <end position="341"/>
    </location>
</feature>
<dbReference type="InterPro" id="IPR019734">
    <property type="entry name" value="TPR_rpt"/>
</dbReference>
<dbReference type="InterPro" id="IPR011990">
    <property type="entry name" value="TPR-like_helical_dom_sf"/>
</dbReference>
<protein>
    <submittedName>
        <fullName evidence="3">Uncharacterized protein</fullName>
    </submittedName>
</protein>
<feature type="chain" id="PRO_5012217551" evidence="2">
    <location>
        <begin position="28"/>
        <end position="406"/>
    </location>
</feature>
<proteinExistence type="predicted"/>
<keyword evidence="1" id="KW-0802">TPR repeat</keyword>
<dbReference type="Gene3D" id="1.25.40.10">
    <property type="entry name" value="Tetratricopeptide repeat domain"/>
    <property type="match status" value="1"/>
</dbReference>
<accession>A0A225DLR7</accession>
<dbReference type="OrthoDB" id="259168at2"/>
<dbReference type="Proteomes" id="UP000214646">
    <property type="component" value="Unassembled WGS sequence"/>
</dbReference>
<keyword evidence="4" id="KW-1185">Reference proteome</keyword>
<feature type="signal peptide" evidence="2">
    <location>
        <begin position="1"/>
        <end position="27"/>
    </location>
</feature>
<name>A0A225DLR7_9BACT</name>
<dbReference type="SUPFAM" id="SSF48452">
    <property type="entry name" value="TPR-like"/>
    <property type="match status" value="1"/>
</dbReference>
<gene>
    <name evidence="3" type="ORF">FRUB_04488</name>
</gene>